<comment type="caution">
    <text evidence="1">The sequence shown here is derived from an EMBL/GenBank/DDBJ whole genome shotgun (WGS) entry which is preliminary data.</text>
</comment>
<protein>
    <recommendedName>
        <fullName evidence="3">Methyltransferase type 11 domain-containing protein</fullName>
    </recommendedName>
</protein>
<proteinExistence type="predicted"/>
<dbReference type="AlphaFoldDB" id="A0A1J4T9K7"/>
<dbReference type="CDD" id="cd02440">
    <property type="entry name" value="AdoMet_MTases"/>
    <property type="match status" value="1"/>
</dbReference>
<dbReference type="Gene3D" id="3.40.50.150">
    <property type="entry name" value="Vaccinia Virus protein VP39"/>
    <property type="match status" value="1"/>
</dbReference>
<dbReference type="SUPFAM" id="SSF53335">
    <property type="entry name" value="S-adenosyl-L-methionine-dependent methyltransferases"/>
    <property type="match status" value="1"/>
</dbReference>
<evidence type="ECO:0000313" key="2">
    <source>
        <dbReference type="Proteomes" id="UP000182860"/>
    </source>
</evidence>
<dbReference type="Pfam" id="PF13489">
    <property type="entry name" value="Methyltransf_23"/>
    <property type="match status" value="1"/>
</dbReference>
<accession>A0A1J4T9K7</accession>
<reference evidence="1 2" key="1">
    <citation type="journal article" date="2016" name="Environ. Microbiol.">
        <title>Genomic resolution of a cold subsurface aquifer community provides metabolic insights for novel microbes adapted to high CO concentrations.</title>
        <authorList>
            <person name="Probst A.J."/>
            <person name="Castelle C.J."/>
            <person name="Singh A."/>
            <person name="Brown C.T."/>
            <person name="Anantharaman K."/>
            <person name="Sharon I."/>
            <person name="Hug L.A."/>
            <person name="Burstein D."/>
            <person name="Emerson J.B."/>
            <person name="Thomas B.C."/>
            <person name="Banfield J.F."/>
        </authorList>
    </citation>
    <scope>NUCLEOTIDE SEQUENCE [LARGE SCALE GENOMIC DNA]</scope>
    <source>
        <strain evidence="1">CG1_02_41_21</strain>
    </source>
</reference>
<organism evidence="1 2">
    <name type="scientific">Candidatus Falkowbacteria bacterium CG1_02_41_21</name>
    <dbReference type="NCBI Taxonomy" id="1805147"/>
    <lineage>
        <taxon>Bacteria</taxon>
        <taxon>Candidatus Falkowiibacteriota</taxon>
    </lineage>
</organism>
<gene>
    <name evidence="1" type="ORF">AUJ35_02570</name>
</gene>
<name>A0A1J4T9K7_9BACT</name>
<evidence type="ECO:0008006" key="3">
    <source>
        <dbReference type="Google" id="ProtNLM"/>
    </source>
</evidence>
<sequence length="242" mass="27601">MDYRDFQKLNQTGQEHFWYKARRILINDLLNLALPVRDPNRKIIEIGCGTGIQLPLLTQFGTVEGLDIVPESIELVKKSGWPARVFDIATEPLEKNSVEVVTCFDVLEHIKDDASALKKIFEALKPNGILLFSVPACPWLFGPHDRAASHYRRYSKKEIIAKIKASGLTLQTINYWNSWLFPAIVVVRIIKKTINRKNKASSDTKPLPRFINYSLYQILAAETKLGFKLPWGLSLYGYAVKK</sequence>
<evidence type="ECO:0000313" key="1">
    <source>
        <dbReference type="EMBL" id="OIO07182.1"/>
    </source>
</evidence>
<dbReference type="Proteomes" id="UP000182860">
    <property type="component" value="Unassembled WGS sequence"/>
</dbReference>
<dbReference type="InterPro" id="IPR029063">
    <property type="entry name" value="SAM-dependent_MTases_sf"/>
</dbReference>
<dbReference type="EMBL" id="MNUV01000048">
    <property type="protein sequence ID" value="OIO07182.1"/>
    <property type="molecule type" value="Genomic_DNA"/>
</dbReference>
<dbReference type="PANTHER" id="PTHR43861">
    <property type="entry name" value="TRANS-ACONITATE 2-METHYLTRANSFERASE-RELATED"/>
    <property type="match status" value="1"/>
</dbReference>